<evidence type="ECO:0008006" key="6">
    <source>
        <dbReference type="Google" id="ProtNLM"/>
    </source>
</evidence>
<dbReference type="GO" id="GO:0008270">
    <property type="term" value="F:zinc ion binding"/>
    <property type="evidence" value="ECO:0007669"/>
    <property type="project" value="UniProtKB-KW"/>
</dbReference>
<dbReference type="AlphaFoldDB" id="G0NU88"/>
<evidence type="ECO:0000256" key="3">
    <source>
        <dbReference type="ARBA" id="ARBA00022833"/>
    </source>
</evidence>
<name>G0NU88_CAEBE</name>
<dbReference type="Gene3D" id="3.30.40.10">
    <property type="entry name" value="Zinc/RING finger domain, C3HC4 (zinc finger)"/>
    <property type="match status" value="1"/>
</dbReference>
<protein>
    <recommendedName>
        <fullName evidence="6">RING-type domain-containing protein</fullName>
    </recommendedName>
</protein>
<dbReference type="EMBL" id="GL379948">
    <property type="protein sequence ID" value="EGT37717.1"/>
    <property type="molecule type" value="Genomic_DNA"/>
</dbReference>
<evidence type="ECO:0000313" key="5">
    <source>
        <dbReference type="Proteomes" id="UP000008068"/>
    </source>
</evidence>
<keyword evidence="2" id="KW-0863">Zinc-finger</keyword>
<organism evidence="5">
    <name type="scientific">Caenorhabditis brenneri</name>
    <name type="common">Nematode worm</name>
    <dbReference type="NCBI Taxonomy" id="135651"/>
    <lineage>
        <taxon>Eukaryota</taxon>
        <taxon>Metazoa</taxon>
        <taxon>Ecdysozoa</taxon>
        <taxon>Nematoda</taxon>
        <taxon>Chromadorea</taxon>
        <taxon>Rhabditida</taxon>
        <taxon>Rhabditina</taxon>
        <taxon>Rhabditomorpha</taxon>
        <taxon>Rhabditoidea</taxon>
        <taxon>Rhabditidae</taxon>
        <taxon>Peloderinae</taxon>
        <taxon>Caenorhabditis</taxon>
    </lineage>
</organism>
<keyword evidence="5" id="KW-1185">Reference proteome</keyword>
<sequence length="101" mass="11613">MALDDVARVRCLRNRTAAFEKRNEVHKSLQRIFEITFYCGHTICRTCALIMACPTGLAQPNRARIQILSCPVCRQDGHFNPQHVQRNYACLPGYVRPRPNN</sequence>
<dbReference type="Proteomes" id="UP000008068">
    <property type="component" value="Unassembled WGS sequence"/>
</dbReference>
<evidence type="ECO:0000313" key="4">
    <source>
        <dbReference type="EMBL" id="EGT37717.1"/>
    </source>
</evidence>
<accession>G0NU88</accession>
<dbReference type="HOGENOM" id="CLU_2294154_0_0_1"/>
<dbReference type="InterPro" id="IPR017907">
    <property type="entry name" value="Znf_RING_CS"/>
</dbReference>
<evidence type="ECO:0000256" key="1">
    <source>
        <dbReference type="ARBA" id="ARBA00022723"/>
    </source>
</evidence>
<evidence type="ECO:0000256" key="2">
    <source>
        <dbReference type="ARBA" id="ARBA00022771"/>
    </source>
</evidence>
<keyword evidence="3" id="KW-0862">Zinc</keyword>
<dbReference type="InParanoid" id="G0NU88"/>
<dbReference type="InterPro" id="IPR013083">
    <property type="entry name" value="Znf_RING/FYVE/PHD"/>
</dbReference>
<keyword evidence="1" id="KW-0479">Metal-binding</keyword>
<gene>
    <name evidence="4" type="ORF">CAEBREN_25755</name>
</gene>
<dbReference type="PROSITE" id="PS00518">
    <property type="entry name" value="ZF_RING_1"/>
    <property type="match status" value="1"/>
</dbReference>
<reference evidence="5" key="1">
    <citation type="submission" date="2011-07" db="EMBL/GenBank/DDBJ databases">
        <authorList>
            <consortium name="Caenorhabditis brenneri Sequencing and Analysis Consortium"/>
            <person name="Wilson R.K."/>
        </authorList>
    </citation>
    <scope>NUCLEOTIDE SEQUENCE [LARGE SCALE GENOMIC DNA]</scope>
    <source>
        <strain evidence="5">PB2801</strain>
    </source>
</reference>
<proteinExistence type="predicted"/>